<keyword evidence="4 7" id="KW-0812">Transmembrane</keyword>
<name>A0A126R0R7_METOL</name>
<dbReference type="PROSITE" id="PS50928">
    <property type="entry name" value="ABC_TM1"/>
    <property type="match status" value="1"/>
</dbReference>
<proteinExistence type="inferred from homology"/>
<dbReference type="PATRIC" id="fig|294671.3.peg.1148"/>
<feature type="transmembrane region" description="Helical" evidence="7">
    <location>
        <begin position="251"/>
        <end position="272"/>
    </location>
</feature>
<dbReference type="RefSeq" id="WP_394326390.1">
    <property type="nucleotide sequence ID" value="NZ_CP014265.1"/>
</dbReference>
<keyword evidence="6 7" id="KW-0472">Membrane</keyword>
<dbReference type="GO" id="GO:0055085">
    <property type="term" value="P:transmembrane transport"/>
    <property type="evidence" value="ECO:0007669"/>
    <property type="project" value="InterPro"/>
</dbReference>
<dbReference type="STRING" id="294671.YLM1_1097"/>
<dbReference type="PANTHER" id="PTHR43386:SF23">
    <property type="entry name" value="ABC TRANSPORTER"/>
    <property type="match status" value="1"/>
</dbReference>
<comment type="similarity">
    <text evidence="7">Belongs to the binding-protein-dependent transport system permease family.</text>
</comment>
<evidence type="ECO:0000256" key="3">
    <source>
        <dbReference type="ARBA" id="ARBA00022475"/>
    </source>
</evidence>
<dbReference type="EMBL" id="CP014265">
    <property type="protein sequence ID" value="AMK15654.1"/>
    <property type="molecule type" value="Genomic_DNA"/>
</dbReference>
<evidence type="ECO:0000313" key="11">
    <source>
        <dbReference type="Proteomes" id="UP000066376"/>
    </source>
</evidence>
<evidence type="ECO:0000313" key="12">
    <source>
        <dbReference type="Proteomes" id="UP000183442"/>
    </source>
</evidence>
<evidence type="ECO:0000256" key="6">
    <source>
        <dbReference type="ARBA" id="ARBA00023136"/>
    </source>
</evidence>
<dbReference type="Proteomes" id="UP000183442">
    <property type="component" value="Unassembled WGS sequence"/>
</dbReference>
<reference evidence="10" key="4">
    <citation type="submission" date="2016-10" db="EMBL/GenBank/DDBJ databases">
        <authorList>
            <person name="de Groot N.N."/>
        </authorList>
    </citation>
    <scope>NUCLEOTIDE SEQUENCE [LARGE SCALE GENOMIC DNA]</scope>
    <source>
        <strain evidence="10">DSM 16632</strain>
    </source>
</reference>
<evidence type="ECO:0000313" key="9">
    <source>
        <dbReference type="EMBL" id="AMK15654.1"/>
    </source>
</evidence>
<dbReference type="InterPro" id="IPR000515">
    <property type="entry name" value="MetI-like"/>
</dbReference>
<evidence type="ECO:0000259" key="8">
    <source>
        <dbReference type="PROSITE" id="PS50928"/>
    </source>
</evidence>
<dbReference type="KEGG" id="mol:YLM1_1097"/>
<dbReference type="InterPro" id="IPR035906">
    <property type="entry name" value="MetI-like_sf"/>
</dbReference>
<evidence type="ECO:0000256" key="7">
    <source>
        <dbReference type="RuleBase" id="RU363032"/>
    </source>
</evidence>
<dbReference type="Gene3D" id="1.10.3720.10">
    <property type="entry name" value="MetI-like"/>
    <property type="match status" value="1"/>
</dbReference>
<sequence>MMFKRKVDDNKPWFVYNANLRTKTLVIIGVSSLFLLAILISSMLIDTSALSTDFSQFNQFPSFEHIFGTDWMGRDMFTRTVAGLGLSMGVGAFASIISTAVAIILGLFSGVNRLLDEFVAGVIDLFSAIPHILLIILLSISVGGGFYGVIIGVGLTHWTPLARILRAEVKQIQTTEFIKMAEQQGKSKLWIATKHMFPLVVSQIIVGVILMFPHAIMHEAGITFLGFGLSPHEPAIGIILAESMQYLSNGAWWLAFFPGLSLLIIVLLFDLIGEYVHMLLDPVEAQK</sequence>
<evidence type="ECO:0000256" key="1">
    <source>
        <dbReference type="ARBA" id="ARBA00004651"/>
    </source>
</evidence>
<dbReference type="CDD" id="cd06261">
    <property type="entry name" value="TM_PBP2"/>
    <property type="match status" value="1"/>
</dbReference>
<reference evidence="9 11" key="1">
    <citation type="journal article" date="2016" name="Genome Announc.">
        <title>Draft Genome Sequence of the Rumen Methanogen Methanobrevibacter olleyae YLM1.</title>
        <authorList>
            <person name="Kelly W.J."/>
            <person name="Li D."/>
            <person name="Lambie S.C."/>
            <person name="Cox F."/>
            <person name="Attwood G.T."/>
            <person name="Altermann E."/>
            <person name="Leahy S.C."/>
        </authorList>
    </citation>
    <scope>NUCLEOTIDE SEQUENCE [LARGE SCALE GENOMIC DNA]</scope>
    <source>
        <strain evidence="9 11">YLM1</strain>
    </source>
</reference>
<evidence type="ECO:0000313" key="10">
    <source>
        <dbReference type="EMBL" id="SFL23807.1"/>
    </source>
</evidence>
<keyword evidence="3" id="KW-1003">Cell membrane</keyword>
<dbReference type="EMBL" id="FOTL01000003">
    <property type="protein sequence ID" value="SFL23807.1"/>
    <property type="molecule type" value="Genomic_DNA"/>
</dbReference>
<keyword evidence="2 7" id="KW-0813">Transport</keyword>
<organism evidence="9 11">
    <name type="scientific">Methanobrevibacter olleyae</name>
    <dbReference type="NCBI Taxonomy" id="294671"/>
    <lineage>
        <taxon>Archaea</taxon>
        <taxon>Methanobacteriati</taxon>
        <taxon>Methanobacteriota</taxon>
        <taxon>Methanomada group</taxon>
        <taxon>Methanobacteria</taxon>
        <taxon>Methanobacteriales</taxon>
        <taxon>Methanobacteriaceae</taxon>
        <taxon>Methanobrevibacter</taxon>
    </lineage>
</organism>
<evidence type="ECO:0000256" key="5">
    <source>
        <dbReference type="ARBA" id="ARBA00022989"/>
    </source>
</evidence>
<gene>
    <name evidence="10" type="ORF">SAMN02910297_00317</name>
    <name evidence="9" type="ORF">YLM1_1097</name>
</gene>
<feature type="domain" description="ABC transmembrane type-1" evidence="8">
    <location>
        <begin position="84"/>
        <end position="273"/>
    </location>
</feature>
<accession>A0A126R0R7</accession>
<dbReference type="Proteomes" id="UP000066376">
    <property type="component" value="Chromosome"/>
</dbReference>
<feature type="transmembrane region" description="Helical" evidence="7">
    <location>
        <begin position="128"/>
        <end position="156"/>
    </location>
</feature>
<dbReference type="AlphaFoldDB" id="A0A126R0R7"/>
<feature type="transmembrane region" description="Helical" evidence="7">
    <location>
        <begin position="25"/>
        <end position="45"/>
    </location>
</feature>
<feature type="transmembrane region" description="Helical" evidence="7">
    <location>
        <begin position="81"/>
        <end position="108"/>
    </location>
</feature>
<dbReference type="InterPro" id="IPR050366">
    <property type="entry name" value="BP-dependent_transpt_permease"/>
</dbReference>
<dbReference type="Pfam" id="PF00528">
    <property type="entry name" value="BPD_transp_1"/>
    <property type="match status" value="1"/>
</dbReference>
<dbReference type="PANTHER" id="PTHR43386">
    <property type="entry name" value="OLIGOPEPTIDE TRANSPORT SYSTEM PERMEASE PROTEIN APPC"/>
    <property type="match status" value="1"/>
</dbReference>
<reference evidence="11" key="2">
    <citation type="submission" date="2016-02" db="EMBL/GenBank/DDBJ databases">
        <title>The draft genome sequence of the rumen methanogen Methanobrevibacter olleyae YLM1.</title>
        <authorList>
            <consortium name="New Zealand Agricultural Greenhouse Gas Research Centre/Pastoral Greenhouse Gas Research Consortium"/>
            <person name="Kelly W.J."/>
            <person name="Li D."/>
            <person name="Lambie S.C."/>
            <person name="Attwood G.T."/>
            <person name="Altermann E."/>
            <person name="Leahy S.C."/>
        </authorList>
    </citation>
    <scope>NUCLEOTIDE SEQUENCE [LARGE SCALE GENOMIC DNA]</scope>
    <source>
        <strain evidence="11">YLM1</strain>
    </source>
</reference>
<evidence type="ECO:0000256" key="2">
    <source>
        <dbReference type="ARBA" id="ARBA00022448"/>
    </source>
</evidence>
<dbReference type="SUPFAM" id="SSF161098">
    <property type="entry name" value="MetI-like"/>
    <property type="match status" value="1"/>
</dbReference>
<protein>
    <submittedName>
        <fullName evidence="9">Peptide/nickel ABC transporter permease protein</fullName>
    </submittedName>
    <submittedName>
        <fullName evidence="10">Peptide/nickel transport system permease protein</fullName>
    </submittedName>
</protein>
<evidence type="ECO:0000256" key="4">
    <source>
        <dbReference type="ARBA" id="ARBA00022692"/>
    </source>
</evidence>
<reference evidence="12" key="3">
    <citation type="submission" date="2016-10" db="EMBL/GenBank/DDBJ databases">
        <authorList>
            <person name="Varghese N."/>
        </authorList>
    </citation>
    <scope>NUCLEOTIDE SEQUENCE [LARGE SCALE GENOMIC DNA]</scope>
    <source>
        <strain evidence="12">DSM 16632</strain>
    </source>
</reference>
<keyword evidence="5 7" id="KW-1133">Transmembrane helix</keyword>
<dbReference type="GeneID" id="28489401"/>
<feature type="transmembrane region" description="Helical" evidence="7">
    <location>
        <begin position="196"/>
        <end position="216"/>
    </location>
</feature>
<keyword evidence="11" id="KW-1185">Reference proteome</keyword>
<dbReference type="GO" id="GO:0005886">
    <property type="term" value="C:plasma membrane"/>
    <property type="evidence" value="ECO:0007669"/>
    <property type="project" value="UniProtKB-SubCell"/>
</dbReference>
<comment type="subcellular location">
    <subcellularLocation>
        <location evidence="1 7">Cell membrane</location>
        <topology evidence="1 7">Multi-pass membrane protein</topology>
    </subcellularLocation>
</comment>